<dbReference type="InterPro" id="IPR009057">
    <property type="entry name" value="Homeodomain-like_sf"/>
</dbReference>
<reference evidence="5 6" key="1">
    <citation type="journal article" date="2015" name="Genome Announc.">
        <title>Expanding the biotechnology potential of lactobacilli through comparative genomics of 213 strains and associated genera.</title>
        <authorList>
            <person name="Sun Z."/>
            <person name="Harris H.M."/>
            <person name="McCann A."/>
            <person name="Guo C."/>
            <person name="Argimon S."/>
            <person name="Zhang W."/>
            <person name="Yang X."/>
            <person name="Jeffery I.B."/>
            <person name="Cooney J.C."/>
            <person name="Kagawa T.F."/>
            <person name="Liu W."/>
            <person name="Song Y."/>
            <person name="Salvetti E."/>
            <person name="Wrobel A."/>
            <person name="Rasinkangas P."/>
            <person name="Parkhill J."/>
            <person name="Rea M.C."/>
            <person name="O'Sullivan O."/>
            <person name="Ritari J."/>
            <person name="Douillard F.P."/>
            <person name="Paul Ross R."/>
            <person name="Yang R."/>
            <person name="Briner A.E."/>
            <person name="Felis G.E."/>
            <person name="de Vos W.M."/>
            <person name="Barrangou R."/>
            <person name="Klaenhammer T.R."/>
            <person name="Caufield P.W."/>
            <person name="Cui Y."/>
            <person name="Zhang H."/>
            <person name="O'Toole P.W."/>
        </authorList>
    </citation>
    <scope>NUCLEOTIDE SEQUENCE [LARGE SCALE GENOMIC DNA]</scope>
    <source>
        <strain evidence="5 6">DSM 18527</strain>
    </source>
</reference>
<protein>
    <submittedName>
        <fullName evidence="5">Two-component sensor response regulator</fullName>
    </submittedName>
</protein>
<evidence type="ECO:0000259" key="4">
    <source>
        <dbReference type="PROSITE" id="PS01124"/>
    </source>
</evidence>
<keyword evidence="2" id="KW-0238">DNA-binding</keyword>
<dbReference type="Pfam" id="PF02311">
    <property type="entry name" value="AraC_binding"/>
    <property type="match status" value="1"/>
</dbReference>
<dbReference type="GO" id="GO:0043565">
    <property type="term" value="F:sequence-specific DNA binding"/>
    <property type="evidence" value="ECO:0007669"/>
    <property type="project" value="InterPro"/>
</dbReference>
<dbReference type="SUPFAM" id="SSF51215">
    <property type="entry name" value="Regulatory protein AraC"/>
    <property type="match status" value="1"/>
</dbReference>
<evidence type="ECO:0000256" key="1">
    <source>
        <dbReference type="ARBA" id="ARBA00023015"/>
    </source>
</evidence>
<dbReference type="PATRIC" id="fig|1423734.3.peg.2861"/>
<dbReference type="PROSITE" id="PS01124">
    <property type="entry name" value="HTH_ARAC_FAMILY_2"/>
    <property type="match status" value="1"/>
</dbReference>
<dbReference type="InterPro" id="IPR018062">
    <property type="entry name" value="HTH_AraC-typ_CS"/>
</dbReference>
<dbReference type="InterPro" id="IPR003313">
    <property type="entry name" value="AraC-bd"/>
</dbReference>
<dbReference type="SUPFAM" id="SSF46689">
    <property type="entry name" value="Homeodomain-like"/>
    <property type="match status" value="2"/>
</dbReference>
<proteinExistence type="predicted"/>
<dbReference type="GO" id="GO:0003700">
    <property type="term" value="F:DNA-binding transcription factor activity"/>
    <property type="evidence" value="ECO:0007669"/>
    <property type="project" value="InterPro"/>
</dbReference>
<dbReference type="SMART" id="SM00342">
    <property type="entry name" value="HTH_ARAC"/>
    <property type="match status" value="1"/>
</dbReference>
<dbReference type="AlphaFoldDB" id="A0A0R1XTC4"/>
<evidence type="ECO:0000313" key="6">
    <source>
        <dbReference type="Proteomes" id="UP000051236"/>
    </source>
</evidence>
<keyword evidence="1" id="KW-0805">Transcription regulation</keyword>
<dbReference type="PRINTS" id="PR00032">
    <property type="entry name" value="HTHARAC"/>
</dbReference>
<keyword evidence="3" id="KW-0804">Transcription</keyword>
<dbReference type="Gene3D" id="1.10.10.60">
    <property type="entry name" value="Homeodomain-like"/>
    <property type="match status" value="2"/>
</dbReference>
<accession>A0A0R1XTC4</accession>
<dbReference type="Proteomes" id="UP000051236">
    <property type="component" value="Unassembled WGS sequence"/>
</dbReference>
<dbReference type="RefSeq" id="WP_057002621.1">
    <property type="nucleotide sequence ID" value="NZ_AZGA01000052.1"/>
</dbReference>
<gene>
    <name evidence="5" type="ORF">FC83_GL002814</name>
</gene>
<dbReference type="PROSITE" id="PS00041">
    <property type="entry name" value="HTH_ARAC_FAMILY_1"/>
    <property type="match status" value="1"/>
</dbReference>
<comment type="caution">
    <text evidence="5">The sequence shown here is derived from an EMBL/GenBank/DDBJ whole genome shotgun (WGS) entry which is preliminary data.</text>
</comment>
<evidence type="ECO:0000313" key="5">
    <source>
        <dbReference type="EMBL" id="KRM33423.1"/>
    </source>
</evidence>
<dbReference type="EMBL" id="AZGA01000052">
    <property type="protein sequence ID" value="KRM33423.1"/>
    <property type="molecule type" value="Genomic_DNA"/>
</dbReference>
<feature type="domain" description="HTH araC/xylS-type" evidence="4">
    <location>
        <begin position="167"/>
        <end position="266"/>
    </location>
</feature>
<dbReference type="PANTHER" id="PTHR43280">
    <property type="entry name" value="ARAC-FAMILY TRANSCRIPTIONAL REGULATOR"/>
    <property type="match status" value="1"/>
</dbReference>
<dbReference type="PANTHER" id="PTHR43280:SF2">
    <property type="entry name" value="HTH-TYPE TRANSCRIPTIONAL REGULATOR EXSA"/>
    <property type="match status" value="1"/>
</dbReference>
<evidence type="ECO:0000256" key="2">
    <source>
        <dbReference type="ARBA" id="ARBA00023125"/>
    </source>
</evidence>
<dbReference type="InterPro" id="IPR020449">
    <property type="entry name" value="Tscrpt_reg_AraC-type_HTH"/>
</dbReference>
<sequence>MRIHFTNINQDLPLFCENIGYDWHQENVQRPKGYYYYHWLQSQTGTGIFMVDNQRFVLGPNQGILLEPNVPHSYQAKVGETWQTSFLVFSGAIAGNMMTYLGVNRYLYVRHIQLQLSQFIQKSFGIFETEDLESTYAQSEKLYEFLLLLKRNVQHQATSSLVAAIVQPIINYININYANKITNSDLSRYTGYSVAYQNKIFLEYYQQTPLQYLTAYRLRKAKSFLLVHPEWPIQTIGNRVGFDDISHFTQYFRQYTGKTPSAFRKDR</sequence>
<dbReference type="InterPro" id="IPR018060">
    <property type="entry name" value="HTH_AraC"/>
</dbReference>
<dbReference type="Gene3D" id="2.60.120.280">
    <property type="entry name" value="Regulatory protein AraC"/>
    <property type="match status" value="1"/>
</dbReference>
<dbReference type="eggNOG" id="COG2169">
    <property type="taxonomic scope" value="Bacteria"/>
</dbReference>
<dbReference type="InterPro" id="IPR037923">
    <property type="entry name" value="HTH-like"/>
</dbReference>
<name>A0A0R1XTC4_9LACO</name>
<dbReference type="STRING" id="1423734.FC83_GL002814"/>
<keyword evidence="6" id="KW-1185">Reference proteome</keyword>
<organism evidence="5 6">
    <name type="scientific">Agrilactobacillus composti DSM 18527 = JCM 14202</name>
    <dbReference type="NCBI Taxonomy" id="1423734"/>
    <lineage>
        <taxon>Bacteria</taxon>
        <taxon>Bacillati</taxon>
        <taxon>Bacillota</taxon>
        <taxon>Bacilli</taxon>
        <taxon>Lactobacillales</taxon>
        <taxon>Lactobacillaceae</taxon>
        <taxon>Agrilactobacillus</taxon>
    </lineage>
</organism>
<dbReference type="Pfam" id="PF12833">
    <property type="entry name" value="HTH_18"/>
    <property type="match status" value="1"/>
</dbReference>
<evidence type="ECO:0000256" key="3">
    <source>
        <dbReference type="ARBA" id="ARBA00023163"/>
    </source>
</evidence>